<sequence>MGRSLRDGGEEGEMGFWKEENTPASNWGCLPKDGFLTWALRRRRTDRVCDCADECILEAAAISVAPVDGYPEQLAIFVVLKKGSSIEPGKLKILFSRTIIQSNLNPLFKGRIKDL</sequence>
<dbReference type="PANTHER" id="PTHR44378">
    <property type="entry name" value="ACYL-ACTIVATING ENZYME 17, PEROXISOMAL-RELATED"/>
    <property type="match status" value="1"/>
</dbReference>
<dbReference type="AlphaFoldDB" id="A0AAW0JDP3"/>
<accession>A0AAW0JDP3</accession>
<name>A0AAW0JDP3_QUESU</name>
<evidence type="ECO:0000313" key="1">
    <source>
        <dbReference type="EMBL" id="KAK7824653.1"/>
    </source>
</evidence>
<organism evidence="1 2">
    <name type="scientific">Quercus suber</name>
    <name type="common">Cork oak</name>
    <dbReference type="NCBI Taxonomy" id="58331"/>
    <lineage>
        <taxon>Eukaryota</taxon>
        <taxon>Viridiplantae</taxon>
        <taxon>Streptophyta</taxon>
        <taxon>Embryophyta</taxon>
        <taxon>Tracheophyta</taxon>
        <taxon>Spermatophyta</taxon>
        <taxon>Magnoliopsida</taxon>
        <taxon>eudicotyledons</taxon>
        <taxon>Gunneridae</taxon>
        <taxon>Pentapetalae</taxon>
        <taxon>rosids</taxon>
        <taxon>fabids</taxon>
        <taxon>Fagales</taxon>
        <taxon>Fagaceae</taxon>
        <taxon>Quercus</taxon>
    </lineage>
</organism>
<reference evidence="1 2" key="1">
    <citation type="journal article" date="2018" name="Sci. Data">
        <title>The draft genome sequence of cork oak.</title>
        <authorList>
            <person name="Ramos A.M."/>
            <person name="Usie A."/>
            <person name="Barbosa P."/>
            <person name="Barros P.M."/>
            <person name="Capote T."/>
            <person name="Chaves I."/>
            <person name="Simoes F."/>
            <person name="Abreu I."/>
            <person name="Carrasquinho I."/>
            <person name="Faro C."/>
            <person name="Guimaraes J.B."/>
            <person name="Mendonca D."/>
            <person name="Nobrega F."/>
            <person name="Rodrigues L."/>
            <person name="Saibo N.J.M."/>
            <person name="Varela M.C."/>
            <person name="Egas C."/>
            <person name="Matos J."/>
            <person name="Miguel C.M."/>
            <person name="Oliveira M.M."/>
            <person name="Ricardo C.P."/>
            <person name="Goncalves S."/>
        </authorList>
    </citation>
    <scope>NUCLEOTIDE SEQUENCE [LARGE SCALE GENOMIC DNA]</scope>
    <source>
        <strain evidence="2">cv. HL8</strain>
    </source>
</reference>
<comment type="caution">
    <text evidence="1">The sequence shown here is derived from an EMBL/GenBank/DDBJ whole genome shotgun (WGS) entry which is preliminary data.</text>
</comment>
<dbReference type="PANTHER" id="PTHR44378:SF1">
    <property type="entry name" value="ACYL-ACTIVATING ENZYME 18, PEROXISOMAL-RELATED"/>
    <property type="match status" value="1"/>
</dbReference>
<gene>
    <name evidence="1" type="primary">AAE18_0</name>
    <name evidence="1" type="ORF">CFP56_034216</name>
</gene>
<protein>
    <submittedName>
        <fullName evidence="1">Acyl-activating enzyme 18</fullName>
    </submittedName>
</protein>
<proteinExistence type="predicted"/>
<evidence type="ECO:0000313" key="2">
    <source>
        <dbReference type="Proteomes" id="UP000237347"/>
    </source>
</evidence>
<keyword evidence="2" id="KW-1185">Reference proteome</keyword>
<dbReference type="Proteomes" id="UP000237347">
    <property type="component" value="Unassembled WGS sequence"/>
</dbReference>
<dbReference type="EMBL" id="PKMF04000596">
    <property type="protein sequence ID" value="KAK7824653.1"/>
    <property type="molecule type" value="Genomic_DNA"/>
</dbReference>